<organism evidence="2 3">
    <name type="scientific">Sipha flava</name>
    <name type="common">yellow sugarcane aphid</name>
    <dbReference type="NCBI Taxonomy" id="143950"/>
    <lineage>
        <taxon>Eukaryota</taxon>
        <taxon>Metazoa</taxon>
        <taxon>Ecdysozoa</taxon>
        <taxon>Arthropoda</taxon>
        <taxon>Hexapoda</taxon>
        <taxon>Insecta</taxon>
        <taxon>Pterygota</taxon>
        <taxon>Neoptera</taxon>
        <taxon>Paraneoptera</taxon>
        <taxon>Hemiptera</taxon>
        <taxon>Sternorrhyncha</taxon>
        <taxon>Aphidomorpha</taxon>
        <taxon>Aphidoidea</taxon>
        <taxon>Aphididae</taxon>
        <taxon>Sipha</taxon>
    </lineage>
</organism>
<dbReference type="SUPFAM" id="SSF53098">
    <property type="entry name" value="Ribonuclease H-like"/>
    <property type="match status" value="1"/>
</dbReference>
<gene>
    <name evidence="3" type="primary">LOC112684616</name>
</gene>
<dbReference type="InterPro" id="IPR012337">
    <property type="entry name" value="RNaseH-like_sf"/>
</dbReference>
<dbReference type="GeneID" id="112684616"/>
<evidence type="ECO:0000256" key="1">
    <source>
        <dbReference type="SAM" id="Coils"/>
    </source>
</evidence>
<name>A0A8B8FNF2_9HEMI</name>
<sequence length="374" mass="43270">LDFSTEYPTDRGHFEDIISSDMKYSIMSYGPCRPIINFPYSPDGSGVLRKFSASYYNMTTKSGLQIPRLWLCYSILLNRVYCETCWLFANRNQKGFKNNWIVGINDWHHMNDKINDHEKSQTHIYASSVRLHCILESYDLNVKNCRGQGYDGASVMSGSNSGVQKRIMSVAPNAPFVHCCAHNLNLVISDAAKSTQVANHFFATVQAIFNFFSSSAPRWATLAFSEDFACKIRKKVLKKICPTRWEARHESVSALKQRYIDVLKSLINISLISKKSDERSEAQSLQKKMESFQFVLMLSVWENILRPLHGVSKMLQRDMNLQNARDRLKDVYYLINELRNNYEDIVNNAKSLCLRWRLPVTYTEPRQIYAKKTF</sequence>
<protein>
    <submittedName>
        <fullName evidence="3">Zinc finger MYM-type protein 1-like</fullName>
    </submittedName>
</protein>
<reference evidence="3" key="1">
    <citation type="submission" date="2025-08" db="UniProtKB">
        <authorList>
            <consortium name="RefSeq"/>
        </authorList>
    </citation>
    <scope>IDENTIFICATION</scope>
    <source>
        <tissue evidence="3">Whole body</tissue>
    </source>
</reference>
<proteinExistence type="predicted"/>
<dbReference type="AlphaFoldDB" id="A0A8B8FNF2"/>
<dbReference type="PANTHER" id="PTHR45749">
    <property type="match status" value="1"/>
</dbReference>
<accession>A0A8B8FNF2</accession>
<dbReference type="RefSeq" id="XP_025412016.1">
    <property type="nucleotide sequence ID" value="XM_025556231.1"/>
</dbReference>
<feature type="non-terminal residue" evidence="3">
    <location>
        <position position="1"/>
    </location>
</feature>
<keyword evidence="1" id="KW-0175">Coiled coil</keyword>
<dbReference type="OrthoDB" id="6622129at2759"/>
<evidence type="ECO:0000313" key="2">
    <source>
        <dbReference type="Proteomes" id="UP000694846"/>
    </source>
</evidence>
<feature type="coiled-coil region" evidence="1">
    <location>
        <begin position="321"/>
        <end position="355"/>
    </location>
</feature>
<dbReference type="Proteomes" id="UP000694846">
    <property type="component" value="Unplaced"/>
</dbReference>
<keyword evidence="2" id="KW-1185">Reference proteome</keyword>
<evidence type="ECO:0000313" key="3">
    <source>
        <dbReference type="RefSeq" id="XP_025412016.1"/>
    </source>
</evidence>
<dbReference type="PANTHER" id="PTHR45749:SF21">
    <property type="entry name" value="DUF4371 DOMAIN-CONTAINING PROTEIN"/>
    <property type="match status" value="1"/>
</dbReference>